<proteinExistence type="predicted"/>
<dbReference type="AlphaFoldDB" id="A0A0E9RX66"/>
<organism evidence="2">
    <name type="scientific">Anguilla anguilla</name>
    <name type="common">European freshwater eel</name>
    <name type="synonym">Muraena anguilla</name>
    <dbReference type="NCBI Taxonomy" id="7936"/>
    <lineage>
        <taxon>Eukaryota</taxon>
        <taxon>Metazoa</taxon>
        <taxon>Chordata</taxon>
        <taxon>Craniata</taxon>
        <taxon>Vertebrata</taxon>
        <taxon>Euteleostomi</taxon>
        <taxon>Actinopterygii</taxon>
        <taxon>Neopterygii</taxon>
        <taxon>Teleostei</taxon>
        <taxon>Anguilliformes</taxon>
        <taxon>Anguillidae</taxon>
        <taxon>Anguilla</taxon>
    </lineage>
</organism>
<evidence type="ECO:0000313" key="2">
    <source>
        <dbReference type="EMBL" id="JAH33789.1"/>
    </source>
</evidence>
<reference evidence="2" key="2">
    <citation type="journal article" date="2015" name="Fish Shellfish Immunol.">
        <title>Early steps in the European eel (Anguilla anguilla)-Vibrio vulnificus interaction in the gills: Role of the RtxA13 toxin.</title>
        <authorList>
            <person name="Callol A."/>
            <person name="Pajuelo D."/>
            <person name="Ebbesson L."/>
            <person name="Teles M."/>
            <person name="MacKenzie S."/>
            <person name="Amaro C."/>
        </authorList>
    </citation>
    <scope>NUCLEOTIDE SEQUENCE</scope>
</reference>
<feature type="region of interest" description="Disordered" evidence="1">
    <location>
        <begin position="1"/>
        <end position="27"/>
    </location>
</feature>
<evidence type="ECO:0000256" key="1">
    <source>
        <dbReference type="SAM" id="MobiDB-lite"/>
    </source>
</evidence>
<reference evidence="2" key="1">
    <citation type="submission" date="2014-11" db="EMBL/GenBank/DDBJ databases">
        <authorList>
            <person name="Amaro Gonzalez C."/>
        </authorList>
    </citation>
    <scope>NUCLEOTIDE SEQUENCE</scope>
</reference>
<name>A0A0E9RX66_ANGAN</name>
<dbReference type="EMBL" id="GBXM01074788">
    <property type="protein sequence ID" value="JAH33789.1"/>
    <property type="molecule type" value="Transcribed_RNA"/>
</dbReference>
<sequence length="27" mass="3134">MVTDHQRAAHLHTTPFKHNSVKQGHRV</sequence>
<accession>A0A0E9RX66</accession>
<protein>
    <submittedName>
        <fullName evidence="2">Uncharacterized protein</fullName>
    </submittedName>
</protein>